<feature type="domain" description="HTH gntR-type" evidence="4">
    <location>
        <begin position="28"/>
        <end position="96"/>
    </location>
</feature>
<dbReference type="InterPro" id="IPR008920">
    <property type="entry name" value="TF_FadR/GntR_C"/>
</dbReference>
<evidence type="ECO:0000259" key="4">
    <source>
        <dbReference type="PROSITE" id="PS50949"/>
    </source>
</evidence>
<protein>
    <submittedName>
        <fullName evidence="5">FCD domain-containing protein</fullName>
    </submittedName>
</protein>
<dbReference type="SMART" id="SM00345">
    <property type="entry name" value="HTH_GNTR"/>
    <property type="match status" value="1"/>
</dbReference>
<evidence type="ECO:0000313" key="5">
    <source>
        <dbReference type="EMBL" id="MDZ5459889.1"/>
    </source>
</evidence>
<dbReference type="Pfam" id="PF00392">
    <property type="entry name" value="GntR"/>
    <property type="match status" value="1"/>
</dbReference>
<accession>A0ABU5ILX6</accession>
<dbReference type="PROSITE" id="PS50949">
    <property type="entry name" value="HTH_GNTR"/>
    <property type="match status" value="1"/>
</dbReference>
<dbReference type="Proteomes" id="UP001293718">
    <property type="component" value="Unassembled WGS sequence"/>
</dbReference>
<keyword evidence="2" id="KW-0238">DNA-binding</keyword>
<reference evidence="5 6" key="1">
    <citation type="submission" date="2023-11" db="EMBL/GenBank/DDBJ databases">
        <title>Draft genome of Azohydromonas lata strain H1 (DSM1123), a polyhydroxyalkanoate producer.</title>
        <authorList>
            <person name="Traversa D."/>
            <person name="D'Addabbo P."/>
            <person name="Pazzani C."/>
            <person name="Manzari C."/>
            <person name="Chiara M."/>
            <person name="Scrascia M."/>
        </authorList>
    </citation>
    <scope>NUCLEOTIDE SEQUENCE [LARGE SCALE GENOMIC DNA]</scope>
    <source>
        <strain evidence="5 6">H1</strain>
    </source>
</reference>
<keyword evidence="6" id="KW-1185">Reference proteome</keyword>
<keyword evidence="3" id="KW-0804">Transcription</keyword>
<feature type="non-terminal residue" evidence="5">
    <location>
        <position position="1"/>
    </location>
</feature>
<dbReference type="Gene3D" id="1.20.120.530">
    <property type="entry name" value="GntR ligand-binding domain-like"/>
    <property type="match status" value="1"/>
</dbReference>
<dbReference type="EMBL" id="JAXOJX010000053">
    <property type="protein sequence ID" value="MDZ5459889.1"/>
    <property type="molecule type" value="Genomic_DNA"/>
</dbReference>
<keyword evidence="1" id="KW-0805">Transcription regulation</keyword>
<dbReference type="SUPFAM" id="SSF48008">
    <property type="entry name" value="GntR ligand-binding domain-like"/>
    <property type="match status" value="1"/>
</dbReference>
<organism evidence="5 6">
    <name type="scientific">Azohydromonas lata</name>
    <dbReference type="NCBI Taxonomy" id="45677"/>
    <lineage>
        <taxon>Bacteria</taxon>
        <taxon>Pseudomonadati</taxon>
        <taxon>Pseudomonadota</taxon>
        <taxon>Betaproteobacteria</taxon>
        <taxon>Burkholderiales</taxon>
        <taxon>Sphaerotilaceae</taxon>
        <taxon>Azohydromonas</taxon>
    </lineage>
</organism>
<comment type="caution">
    <text evidence="5">The sequence shown here is derived from an EMBL/GenBank/DDBJ whole genome shotgun (WGS) entry which is preliminary data.</text>
</comment>
<evidence type="ECO:0000256" key="3">
    <source>
        <dbReference type="ARBA" id="ARBA00023163"/>
    </source>
</evidence>
<evidence type="ECO:0000256" key="1">
    <source>
        <dbReference type="ARBA" id="ARBA00023015"/>
    </source>
</evidence>
<dbReference type="PRINTS" id="PR00035">
    <property type="entry name" value="HTHGNTR"/>
</dbReference>
<proteinExistence type="predicted"/>
<dbReference type="InterPro" id="IPR036388">
    <property type="entry name" value="WH-like_DNA-bd_sf"/>
</dbReference>
<dbReference type="RefSeq" id="WP_322467507.1">
    <property type="nucleotide sequence ID" value="NZ_JAXOJX010000053.1"/>
</dbReference>
<sequence>PGAGDLMGPQAAGGSVPALPARVEEGGGTLVERLHAHVLESILNGAFAPGTRLPTEAELAVRFGVSRATVREALSRLRSEGLIETRRGSGSHVAAMSPAQPQAALLPTVASLADVERYYAFRDCMEAGAAAAAAEHRNAEDVLALRLAFDDLQACLQAGRPAADEDARFHAAIAHATHNPFFITAMQGLVVPIRQYMDRFNVARDQASPARVQAALDEHRAILDAIAQRAASQAAQAMRQHVFNARQRLFEATRLV</sequence>
<dbReference type="SMART" id="SM00895">
    <property type="entry name" value="FCD"/>
    <property type="match status" value="1"/>
</dbReference>
<dbReference type="InterPro" id="IPR000524">
    <property type="entry name" value="Tscrpt_reg_HTH_GntR"/>
</dbReference>
<gene>
    <name evidence="5" type="ORF">SM757_25225</name>
</gene>
<dbReference type="PANTHER" id="PTHR43537">
    <property type="entry name" value="TRANSCRIPTIONAL REGULATOR, GNTR FAMILY"/>
    <property type="match status" value="1"/>
</dbReference>
<dbReference type="Pfam" id="PF07729">
    <property type="entry name" value="FCD"/>
    <property type="match status" value="1"/>
</dbReference>
<evidence type="ECO:0000256" key="2">
    <source>
        <dbReference type="ARBA" id="ARBA00023125"/>
    </source>
</evidence>
<name>A0ABU5ILX6_9BURK</name>
<dbReference type="PANTHER" id="PTHR43537:SF5">
    <property type="entry name" value="UXU OPERON TRANSCRIPTIONAL REGULATOR"/>
    <property type="match status" value="1"/>
</dbReference>
<dbReference type="CDD" id="cd07377">
    <property type="entry name" value="WHTH_GntR"/>
    <property type="match status" value="1"/>
</dbReference>
<evidence type="ECO:0000313" key="6">
    <source>
        <dbReference type="Proteomes" id="UP001293718"/>
    </source>
</evidence>
<dbReference type="InterPro" id="IPR036390">
    <property type="entry name" value="WH_DNA-bd_sf"/>
</dbReference>
<dbReference type="Gene3D" id="1.10.10.10">
    <property type="entry name" value="Winged helix-like DNA-binding domain superfamily/Winged helix DNA-binding domain"/>
    <property type="match status" value="1"/>
</dbReference>
<dbReference type="InterPro" id="IPR011711">
    <property type="entry name" value="GntR_C"/>
</dbReference>
<dbReference type="SUPFAM" id="SSF46785">
    <property type="entry name" value="Winged helix' DNA-binding domain"/>
    <property type="match status" value="1"/>
</dbReference>